<dbReference type="Proteomes" id="UP000829398">
    <property type="component" value="Chromosome 2"/>
</dbReference>
<reference evidence="2" key="1">
    <citation type="journal article" date="2023" name="Hortic. Res.">
        <title>A chromosome-level phased genome enabling allele-level studies in sweet orange: a case study on citrus Huanglongbing tolerance.</title>
        <authorList>
            <person name="Wu B."/>
            <person name="Yu Q."/>
            <person name="Deng Z."/>
            <person name="Duan Y."/>
            <person name="Luo F."/>
            <person name="Gmitter F. Jr."/>
        </authorList>
    </citation>
    <scope>NUCLEOTIDE SEQUENCE [LARGE SCALE GENOMIC DNA]</scope>
    <source>
        <strain evidence="2">cv. Valencia</strain>
    </source>
</reference>
<evidence type="ECO:0000313" key="1">
    <source>
        <dbReference type="EMBL" id="KAH9791892.1"/>
    </source>
</evidence>
<accession>A0ACB8N1W6</accession>
<gene>
    <name evidence="1" type="ORF">KPL71_003906</name>
</gene>
<comment type="caution">
    <text evidence="1">The sequence shown here is derived from an EMBL/GenBank/DDBJ whole genome shotgun (WGS) entry which is preliminary data.</text>
</comment>
<sequence length="940" mass="105893">MLQSKDQLSQHVSFDAWRTLEKKFGVQYEARVLQLRYELNIIKKEALSIEDYCIKMKSIADKLTSAGSLITEKDLMLTILNGLGSGYHDIATFITGSKMEFDYAYALLAFYGQARGNFRRGGYFGGSFGNIGNRTHGFGRGNFGPQRVFNGNFKSGNGRGQFPGQNRAHNFSSQSPRNMTPFTRNGFVGMNGSTGSTGAIEETTCQICFKVGHTADICWHRFIEDYTPTLRNFNKGKGPRSAYFANFESFNSHPSCEEYDCFNYMPPNFHPTSGAYPYSRENLQLREEYKDNDQLIIGNGKGLSISHVGHAFLSFRASNCHSSHLVIALKDMLFVPSITKNLLSISKLTSDNSLSVEFCGNFCFVKDMKGQVPLQGSAEKGLYKLLLKPKPQSSSPTSHLSQSQINKLVSMLSVSNVSSVHQNCSAFTTTCNNSFSNDCNQKPDDLTLLHRRFGHPNSAILMHLLKSYKQFKVSSKTLSSSLCDACQLGKTHKQHFPITETKSTQVLELVYTDIWGPSPTVSRNRYKYYISFVDDYSRYTWIYPLKLKSDAFAVFKLFKLQVENQFTALVNKEPDTVQEALSDKNWHQAMSDEYEALIRNKTWLLVPSSTEHKVVGNKWVFRVKQNSDGSIAKYKARLVAKGPNSVELEQFILEFSQVFALKDLGKLSYFLGIEVSYAADNIYLSQRKYIRDLLSKADMLECKGSLVGGLQYLVLTRPDIAYAVHKLSQYVSAPTLQHILACKRILRYLKETKDFGLKFSTEGEMKLSGYTDADWACDIDDRKSTGTYCIYLGSNLISWSSKKQSVVARSSAESEYRALAAASAEISWIQSLFDELGIECSSLPMIWCDNVSAIELTKNHVYHSRTKHIELDMHFIGDKVLAKELEIKYIPSEEQIADILTKPLTFIHFNYFRAKLNVQTCPLSLRGDVKEAHAAVKGSA</sequence>
<name>A0ACB8N1W6_CITSI</name>
<protein>
    <submittedName>
        <fullName evidence="1">Retrovirus-related pol polyprotein from transposon RE1</fullName>
    </submittedName>
</protein>
<organism evidence="1 2">
    <name type="scientific">Citrus sinensis</name>
    <name type="common">Sweet orange</name>
    <name type="synonym">Citrus aurantium var. sinensis</name>
    <dbReference type="NCBI Taxonomy" id="2711"/>
    <lineage>
        <taxon>Eukaryota</taxon>
        <taxon>Viridiplantae</taxon>
        <taxon>Streptophyta</taxon>
        <taxon>Embryophyta</taxon>
        <taxon>Tracheophyta</taxon>
        <taxon>Spermatophyta</taxon>
        <taxon>Magnoliopsida</taxon>
        <taxon>eudicotyledons</taxon>
        <taxon>Gunneridae</taxon>
        <taxon>Pentapetalae</taxon>
        <taxon>rosids</taxon>
        <taxon>malvids</taxon>
        <taxon>Sapindales</taxon>
        <taxon>Rutaceae</taxon>
        <taxon>Aurantioideae</taxon>
        <taxon>Citrus</taxon>
    </lineage>
</organism>
<dbReference type="EMBL" id="CM039171">
    <property type="protein sequence ID" value="KAH9791892.1"/>
    <property type="molecule type" value="Genomic_DNA"/>
</dbReference>
<keyword evidence="2" id="KW-1185">Reference proteome</keyword>
<proteinExistence type="predicted"/>
<evidence type="ECO:0000313" key="2">
    <source>
        <dbReference type="Proteomes" id="UP000829398"/>
    </source>
</evidence>